<feature type="compositionally biased region" description="Low complexity" evidence="1">
    <location>
        <begin position="32"/>
        <end position="46"/>
    </location>
</feature>
<proteinExistence type="predicted"/>
<evidence type="ECO:0000256" key="1">
    <source>
        <dbReference type="SAM" id="MobiDB-lite"/>
    </source>
</evidence>
<evidence type="ECO:0000313" key="3">
    <source>
        <dbReference type="EMBL" id="KAK7998962.1"/>
    </source>
</evidence>
<keyword evidence="2" id="KW-0732">Signal</keyword>
<name>A0ABR1R4V4_9PEZI</name>
<reference evidence="3 4" key="1">
    <citation type="submission" date="2023-01" db="EMBL/GenBank/DDBJ databases">
        <title>Analysis of 21 Apiospora genomes using comparative genomics revels a genus with tremendous synthesis potential of carbohydrate active enzymes and secondary metabolites.</title>
        <authorList>
            <person name="Sorensen T."/>
        </authorList>
    </citation>
    <scope>NUCLEOTIDE SEQUENCE [LARGE SCALE GENOMIC DNA]</scope>
    <source>
        <strain evidence="3 4">CBS 20057</strain>
    </source>
</reference>
<sequence>MHLRRIIYAALLAVASSPLASAAKNGDPPPTKTSSPTTSTSRSTKTANKNPNLLGSLFRVSREFGILGCVPQVLPLVTALPSIPPELLGADLVQQALAQTTLALDQVCEYRVTGTVGDAFTSFLPAWYAWYDARADREIRRLVEKCPKVGELTRTAEAYRTCAQVVEVMSAAAASEARATATGEAKAEAVEGTDHGKDEL</sequence>
<protein>
    <submittedName>
        <fullName evidence="3">Uncharacterized protein</fullName>
    </submittedName>
</protein>
<comment type="caution">
    <text evidence="3">The sequence shown here is derived from an EMBL/GenBank/DDBJ whole genome shotgun (WGS) entry which is preliminary data.</text>
</comment>
<dbReference type="EMBL" id="JAQQWI010000019">
    <property type="protein sequence ID" value="KAK7998962.1"/>
    <property type="molecule type" value="Genomic_DNA"/>
</dbReference>
<organism evidence="3 4">
    <name type="scientific">Apiospora marii</name>
    <dbReference type="NCBI Taxonomy" id="335849"/>
    <lineage>
        <taxon>Eukaryota</taxon>
        <taxon>Fungi</taxon>
        <taxon>Dikarya</taxon>
        <taxon>Ascomycota</taxon>
        <taxon>Pezizomycotina</taxon>
        <taxon>Sordariomycetes</taxon>
        <taxon>Xylariomycetidae</taxon>
        <taxon>Amphisphaeriales</taxon>
        <taxon>Apiosporaceae</taxon>
        <taxon>Apiospora</taxon>
    </lineage>
</organism>
<evidence type="ECO:0000313" key="4">
    <source>
        <dbReference type="Proteomes" id="UP001396898"/>
    </source>
</evidence>
<feature type="region of interest" description="Disordered" evidence="1">
    <location>
        <begin position="20"/>
        <end position="48"/>
    </location>
</feature>
<feature type="signal peptide" evidence="2">
    <location>
        <begin position="1"/>
        <end position="22"/>
    </location>
</feature>
<keyword evidence="4" id="KW-1185">Reference proteome</keyword>
<gene>
    <name evidence="3" type="ORF">PG991_014637</name>
</gene>
<feature type="chain" id="PRO_5047403609" evidence="2">
    <location>
        <begin position="23"/>
        <end position="200"/>
    </location>
</feature>
<dbReference type="Proteomes" id="UP001396898">
    <property type="component" value="Unassembled WGS sequence"/>
</dbReference>
<accession>A0ABR1R4V4</accession>
<evidence type="ECO:0000256" key="2">
    <source>
        <dbReference type="SAM" id="SignalP"/>
    </source>
</evidence>